<name>A0ACB8R8J0_9AGAM</name>
<reference evidence="1" key="1">
    <citation type="submission" date="2021-02" db="EMBL/GenBank/DDBJ databases">
        <authorList>
            <consortium name="DOE Joint Genome Institute"/>
            <person name="Ahrendt S."/>
            <person name="Looney B.P."/>
            <person name="Miyauchi S."/>
            <person name="Morin E."/>
            <person name="Drula E."/>
            <person name="Courty P.E."/>
            <person name="Chicoki N."/>
            <person name="Fauchery L."/>
            <person name="Kohler A."/>
            <person name="Kuo A."/>
            <person name="Labutti K."/>
            <person name="Pangilinan J."/>
            <person name="Lipzen A."/>
            <person name="Riley R."/>
            <person name="Andreopoulos W."/>
            <person name="He G."/>
            <person name="Johnson J."/>
            <person name="Barry K.W."/>
            <person name="Grigoriev I.V."/>
            <person name="Nagy L."/>
            <person name="Hibbett D."/>
            <person name="Henrissat B."/>
            <person name="Matheny P.B."/>
            <person name="Labbe J."/>
            <person name="Martin F."/>
        </authorList>
    </citation>
    <scope>NUCLEOTIDE SEQUENCE</scope>
    <source>
        <strain evidence="1">FP105234-sp</strain>
    </source>
</reference>
<dbReference type="EMBL" id="MU276213">
    <property type="protein sequence ID" value="KAI0040250.1"/>
    <property type="molecule type" value="Genomic_DNA"/>
</dbReference>
<organism evidence="1 2">
    <name type="scientific">Auriscalpium vulgare</name>
    <dbReference type="NCBI Taxonomy" id="40419"/>
    <lineage>
        <taxon>Eukaryota</taxon>
        <taxon>Fungi</taxon>
        <taxon>Dikarya</taxon>
        <taxon>Basidiomycota</taxon>
        <taxon>Agaricomycotina</taxon>
        <taxon>Agaricomycetes</taxon>
        <taxon>Russulales</taxon>
        <taxon>Auriscalpiaceae</taxon>
        <taxon>Auriscalpium</taxon>
    </lineage>
</organism>
<sequence>MPGKRKLTGAAAAAVARKKLKEEQAIPADVQDKSGTVSAGRKKAVAKSASAAVKVAATKPVSNRVAGATHAKSAAPAPTSPAKTRAIQSNPPAPAAPSSPSPDTHPAFLPAVFDGKFDLFSTKLEDLSEEHLPEGATAPQYASLHATLLKQAASGDYSARIALRDGGKAGKFACDEVCNVLTREPLEPIYLVGGKTRKVAFSERESAHESGVGEGQAYVANMVLDVGPGGDRSEIAEGMGFFKMRKVWDGGEGKELFEGFCKLKLTYGKPIRGKGRWGEGGIVTVMFWAIRARKDWLGMEDGIDAGDGTFGAEEDEEDWDDGEEYEDEYYGEGHSDDEKFWEIQRADYWGNAGRRGHCY</sequence>
<reference evidence="1" key="2">
    <citation type="journal article" date="2022" name="New Phytol.">
        <title>Evolutionary transition to the ectomycorrhizal habit in the genomes of a hyperdiverse lineage of mushroom-forming fungi.</title>
        <authorList>
            <person name="Looney B."/>
            <person name="Miyauchi S."/>
            <person name="Morin E."/>
            <person name="Drula E."/>
            <person name="Courty P.E."/>
            <person name="Kohler A."/>
            <person name="Kuo A."/>
            <person name="LaButti K."/>
            <person name="Pangilinan J."/>
            <person name="Lipzen A."/>
            <person name="Riley R."/>
            <person name="Andreopoulos W."/>
            <person name="He G."/>
            <person name="Johnson J."/>
            <person name="Nolan M."/>
            <person name="Tritt A."/>
            <person name="Barry K.W."/>
            <person name="Grigoriev I.V."/>
            <person name="Nagy L.G."/>
            <person name="Hibbett D."/>
            <person name="Henrissat B."/>
            <person name="Matheny P.B."/>
            <person name="Labbe J."/>
            <person name="Martin F.M."/>
        </authorList>
    </citation>
    <scope>NUCLEOTIDE SEQUENCE</scope>
    <source>
        <strain evidence="1">FP105234-sp</strain>
    </source>
</reference>
<dbReference type="Proteomes" id="UP000814033">
    <property type="component" value="Unassembled WGS sequence"/>
</dbReference>
<comment type="caution">
    <text evidence="1">The sequence shown here is derived from an EMBL/GenBank/DDBJ whole genome shotgun (WGS) entry which is preliminary data.</text>
</comment>
<evidence type="ECO:0000313" key="1">
    <source>
        <dbReference type="EMBL" id="KAI0040250.1"/>
    </source>
</evidence>
<keyword evidence="2" id="KW-1185">Reference proteome</keyword>
<gene>
    <name evidence="1" type="ORF">FA95DRAFT_1683892</name>
</gene>
<protein>
    <submittedName>
        <fullName evidence="1">Uncharacterized protein</fullName>
    </submittedName>
</protein>
<accession>A0ACB8R8J0</accession>
<evidence type="ECO:0000313" key="2">
    <source>
        <dbReference type="Proteomes" id="UP000814033"/>
    </source>
</evidence>
<proteinExistence type="predicted"/>